<sequence length="765" mass="85667">MSRVQFIHSGPSVLVPRMKQTQSLWLNLPPEWMDVLRGSFSRCNVYVVVAHPNKGQRPLCDNPWAWSHAPFGSDRVQERSQASQAPNPTTSQPLRRRAFFCRSLQKEWLISSVRHHRSSRGNTPCVGDAIHPYPSSLRESWTIHSGALSPMKADLSHGTVPKTPSSHQLAVYALGVNRFFPIACRGMHAAIYLKGVYLLYVLISAVSCDPAGVEVLDSEDAWNNGFSYPRSTEQTCGQKSRAQLSPDDELSAKESLALYCKPLELYNIIRQRAIEKDSDISIDFWKRKYSIASTCFTLQHSPMYRFSRACVLTSFCESGDSGHTEATFTIPNMKSLSISQVRSLDIILISRGQGGQNLSENCSENHAEYSSPQKLGGQCFWGKIPIDSLGSSLDCVTLSLGRTVELTSEISMNPGFIEPSLLEHDSCLTFCSLKANATGSYKLKASIDVQEAGARDMRLSPYNIYSYDDVPQSLLPKIIRLRTGNVLFNYKYYKNLYKSEGYLVVTCGLVGEQIRLGADEQQALREVTEDFTCSFCLVPCGSFKVSKEYQAVNVSLKIDTRREELPTVAGNDPGSRVFFYRSSRFKRCKISETATEKTKDVYPHITELGSPGMTVPVDQDIVEPRSPRNTVPPPAQMTESGSSKDAQDGSVVDYVPKENGINVPERTALQSDRARKLPVDLDDPSLALLKKREFFHSQKAQRMELDVLYSDHDSEDELDHDVADFEDRTLLGGFSDVAEEEKRIMHMWNSFKRRQRSGLSPAFPS</sequence>
<feature type="region of interest" description="Disordered" evidence="7">
    <location>
        <begin position="610"/>
        <end position="650"/>
    </location>
</feature>
<feature type="domain" description="Polycomb protein VEFS-Box" evidence="8">
    <location>
        <begin position="687"/>
        <end position="756"/>
    </location>
</feature>
<dbReference type="Pfam" id="PF24663">
    <property type="entry name" value="DUF7651"/>
    <property type="match status" value="1"/>
</dbReference>
<proteinExistence type="inferred from homology"/>
<evidence type="ECO:0000259" key="8">
    <source>
        <dbReference type="Pfam" id="PF09733"/>
    </source>
</evidence>
<evidence type="ECO:0000256" key="2">
    <source>
        <dbReference type="ARBA" id="ARBA00022723"/>
    </source>
</evidence>
<feature type="domain" description="DUF7651" evidence="9">
    <location>
        <begin position="298"/>
        <end position="455"/>
    </location>
</feature>
<evidence type="ECO:0000313" key="10">
    <source>
        <dbReference type="EnsemblPlants" id="EMT15497"/>
    </source>
</evidence>
<evidence type="ECO:0000256" key="4">
    <source>
        <dbReference type="ARBA" id="ARBA00022833"/>
    </source>
</evidence>
<dbReference type="InterPro" id="IPR056068">
    <property type="entry name" value="EMF2-like_DUF7651"/>
</dbReference>
<dbReference type="GO" id="GO:0031490">
    <property type="term" value="F:chromatin DNA binding"/>
    <property type="evidence" value="ECO:0007669"/>
    <property type="project" value="TreeGrafter"/>
</dbReference>
<keyword evidence="3" id="KW-0863">Zinc-finger</keyword>
<dbReference type="AlphaFoldDB" id="N1QXM6"/>
<dbReference type="PANTHER" id="PTHR22597:SF14">
    <property type="entry name" value="POLYCOMB PROTEIN VEFS-BOX DOMAIN-CONTAINING PROTEIN"/>
    <property type="match status" value="1"/>
</dbReference>
<keyword evidence="4" id="KW-0862">Zinc</keyword>
<accession>N1QXM6</accession>
<organism evidence="10">
    <name type="scientific">Aegilops tauschii</name>
    <name type="common">Tausch's goatgrass</name>
    <name type="synonym">Aegilops squarrosa</name>
    <dbReference type="NCBI Taxonomy" id="37682"/>
    <lineage>
        <taxon>Eukaryota</taxon>
        <taxon>Viridiplantae</taxon>
        <taxon>Streptophyta</taxon>
        <taxon>Embryophyta</taxon>
        <taxon>Tracheophyta</taxon>
        <taxon>Spermatophyta</taxon>
        <taxon>Magnoliopsida</taxon>
        <taxon>Liliopsida</taxon>
        <taxon>Poales</taxon>
        <taxon>Poaceae</taxon>
        <taxon>BOP clade</taxon>
        <taxon>Pooideae</taxon>
        <taxon>Triticodae</taxon>
        <taxon>Triticeae</taxon>
        <taxon>Triticinae</taxon>
        <taxon>Aegilops</taxon>
    </lineage>
</organism>
<comment type="similarity">
    <text evidence="1">Belongs to the VEFS (VRN2-EMF2-FIS2-SU(Z)12) family.</text>
</comment>
<reference evidence="10" key="1">
    <citation type="submission" date="2015-06" db="UniProtKB">
        <authorList>
            <consortium name="EnsemblPlants"/>
        </authorList>
    </citation>
    <scope>IDENTIFICATION</scope>
</reference>
<keyword evidence="6" id="KW-0804">Transcription</keyword>
<evidence type="ECO:0000256" key="7">
    <source>
        <dbReference type="SAM" id="MobiDB-lite"/>
    </source>
</evidence>
<evidence type="ECO:0000256" key="3">
    <source>
        <dbReference type="ARBA" id="ARBA00022771"/>
    </source>
</evidence>
<name>N1QXM6_AEGTA</name>
<protein>
    <submittedName>
        <fullName evidence="10">Uncharacterized protein</fullName>
    </submittedName>
</protein>
<dbReference type="EnsemblPlants" id="EMT15497">
    <property type="protein sequence ID" value="EMT15497"/>
    <property type="gene ID" value="F775_13914"/>
</dbReference>
<dbReference type="GO" id="GO:0005634">
    <property type="term" value="C:nucleus"/>
    <property type="evidence" value="ECO:0007669"/>
    <property type="project" value="TreeGrafter"/>
</dbReference>
<dbReference type="CDD" id="cd21553">
    <property type="entry name" value="VEFS-box_EMF2-like"/>
    <property type="match status" value="1"/>
</dbReference>
<dbReference type="PANTHER" id="PTHR22597">
    <property type="entry name" value="POLYCOMB GROUP PROTEIN"/>
    <property type="match status" value="1"/>
</dbReference>
<dbReference type="InterPro" id="IPR019135">
    <property type="entry name" value="Polycomb_protein_VEFS-Box"/>
</dbReference>
<dbReference type="Pfam" id="PF09733">
    <property type="entry name" value="VEFS-Box"/>
    <property type="match status" value="1"/>
</dbReference>
<evidence type="ECO:0000256" key="6">
    <source>
        <dbReference type="ARBA" id="ARBA00023163"/>
    </source>
</evidence>
<evidence type="ECO:0000256" key="1">
    <source>
        <dbReference type="ARBA" id="ARBA00007416"/>
    </source>
</evidence>
<keyword evidence="5" id="KW-0805">Transcription regulation</keyword>
<keyword evidence="2" id="KW-0479">Metal-binding</keyword>
<dbReference type="GO" id="GO:0008270">
    <property type="term" value="F:zinc ion binding"/>
    <property type="evidence" value="ECO:0007669"/>
    <property type="project" value="UniProtKB-KW"/>
</dbReference>
<evidence type="ECO:0000256" key="5">
    <source>
        <dbReference type="ARBA" id="ARBA00023015"/>
    </source>
</evidence>
<evidence type="ECO:0000259" key="9">
    <source>
        <dbReference type="Pfam" id="PF24663"/>
    </source>
</evidence>